<dbReference type="GO" id="GO:0006542">
    <property type="term" value="P:glutamine biosynthetic process"/>
    <property type="evidence" value="ECO:0007669"/>
    <property type="project" value="InterPro"/>
</dbReference>
<dbReference type="PANTHER" id="PTHR43785:SF12">
    <property type="entry name" value="TYPE-1 GLUTAMINE SYNTHETASE 2"/>
    <property type="match status" value="1"/>
</dbReference>
<keyword evidence="3" id="KW-0547">Nucleotide-binding</keyword>
<dbReference type="Pfam" id="PF03951">
    <property type="entry name" value="Gln-synt_N"/>
    <property type="match status" value="1"/>
</dbReference>
<evidence type="ECO:0000256" key="2">
    <source>
        <dbReference type="ARBA" id="ARBA00022598"/>
    </source>
</evidence>
<proteinExistence type="inferred from homology"/>
<keyword evidence="2" id="KW-0436">Ligase</keyword>
<dbReference type="GO" id="GO:0005524">
    <property type="term" value="F:ATP binding"/>
    <property type="evidence" value="ECO:0007669"/>
    <property type="project" value="UniProtKB-KW"/>
</dbReference>
<evidence type="ECO:0000259" key="8">
    <source>
        <dbReference type="PROSITE" id="PS51987"/>
    </source>
</evidence>
<dbReference type="GO" id="GO:0004356">
    <property type="term" value="F:glutamine synthetase activity"/>
    <property type="evidence" value="ECO:0007669"/>
    <property type="project" value="InterPro"/>
</dbReference>
<dbReference type="STRING" id="1802067.A2966_01470"/>
<accession>A0A1F7J7C6</accession>
<dbReference type="SUPFAM" id="SSF55931">
    <property type="entry name" value="Glutamine synthetase/guanido kinase"/>
    <property type="match status" value="1"/>
</dbReference>
<protein>
    <submittedName>
        <fullName evidence="9">Glutamine synthetase</fullName>
    </submittedName>
</protein>
<dbReference type="SUPFAM" id="SSF54368">
    <property type="entry name" value="Glutamine synthetase, N-terminal domain"/>
    <property type="match status" value="1"/>
</dbReference>
<dbReference type="AlphaFoldDB" id="A0A1F7J7C6"/>
<dbReference type="EMBL" id="MGAR01000027">
    <property type="protein sequence ID" value="OGK51506.1"/>
    <property type="molecule type" value="Genomic_DNA"/>
</dbReference>
<keyword evidence="4" id="KW-0067">ATP-binding</keyword>
<dbReference type="PROSITE" id="PS51987">
    <property type="entry name" value="GS_CATALYTIC"/>
    <property type="match status" value="1"/>
</dbReference>
<evidence type="ECO:0000256" key="6">
    <source>
        <dbReference type="PROSITE-ProRule" id="PRU01331"/>
    </source>
</evidence>
<evidence type="ECO:0000256" key="5">
    <source>
        <dbReference type="ARBA" id="ARBA00022842"/>
    </source>
</evidence>
<feature type="domain" description="GS catalytic" evidence="8">
    <location>
        <begin position="140"/>
        <end position="478"/>
    </location>
</feature>
<dbReference type="Proteomes" id="UP000176480">
    <property type="component" value="Unassembled WGS sequence"/>
</dbReference>
<evidence type="ECO:0000313" key="9">
    <source>
        <dbReference type="EMBL" id="OGK51506.1"/>
    </source>
</evidence>
<evidence type="ECO:0000256" key="1">
    <source>
        <dbReference type="ARBA" id="ARBA00001946"/>
    </source>
</evidence>
<comment type="similarity">
    <text evidence="6 7">Belongs to the glutamine synthetase family.</text>
</comment>
<sequence>MDEKPLKTFLEIPYDELQTMNIEAKKRREAKTPEDDLQQYYLIYLKKEKRLKAVTIGFSDLEGRFHMLDYDKNFFLHSYDNLTFDGSSIRGFSRQAESDLRLRVDWGAFWWMPSDVFGPGKVLMMGKIIDQDGSPYIMDTRGLLASYLQQLWKKRQYTVKAANEIEGFVVCGKDAETNYDEKQGFELVSVSGYYHSLPNDTLRNFIDRSAEAQRAMGFANEKDHPEVAPSQFELNYSYSDALNAADQIQIYKLVCRQVAHNMGMTATFLPKPIMGINGSGMHTNLSISAKGRNLFHDKKGRGGLSTIAWDFIYRILASASDMSLILNSSVNAYRRLDPHFEAPNEIKVSEIDRGAMIRIPLHNERSARIEVRSVGPDANPYLAMYALIKTGLEGLQEKKTENKRPRVRFLPGNIQTAITLFRQSDFMTQLLGVELKKHYLDLKQTVANRSASDLGTKVKNSEVIYHHEVYNQMLWNEF</sequence>
<dbReference type="SMART" id="SM01230">
    <property type="entry name" value="Gln-synt_C"/>
    <property type="match status" value="1"/>
</dbReference>
<comment type="caution">
    <text evidence="9">The sequence shown here is derived from an EMBL/GenBank/DDBJ whole genome shotgun (WGS) entry which is preliminary data.</text>
</comment>
<evidence type="ECO:0000256" key="7">
    <source>
        <dbReference type="RuleBase" id="RU000384"/>
    </source>
</evidence>
<dbReference type="PROSITE" id="PS00181">
    <property type="entry name" value="GLNA_ATP"/>
    <property type="match status" value="1"/>
</dbReference>
<dbReference type="Pfam" id="PF00120">
    <property type="entry name" value="Gln-synt_C"/>
    <property type="match status" value="1"/>
</dbReference>
<dbReference type="Gene3D" id="3.10.20.70">
    <property type="entry name" value="Glutamine synthetase, N-terminal domain"/>
    <property type="match status" value="1"/>
</dbReference>
<name>A0A1F7J7C6_9BACT</name>
<dbReference type="InterPro" id="IPR027303">
    <property type="entry name" value="Gln_synth_gly_rich_site"/>
</dbReference>
<dbReference type="Gene3D" id="3.30.590.10">
    <property type="entry name" value="Glutamine synthetase/guanido kinase, catalytic domain"/>
    <property type="match status" value="1"/>
</dbReference>
<dbReference type="InterPro" id="IPR008147">
    <property type="entry name" value="Gln_synt_N"/>
</dbReference>
<comment type="cofactor">
    <cofactor evidence="1">
        <name>Mg(2+)</name>
        <dbReference type="ChEBI" id="CHEBI:18420"/>
    </cofactor>
</comment>
<dbReference type="InterPro" id="IPR014746">
    <property type="entry name" value="Gln_synth/guanido_kin_cat_dom"/>
</dbReference>
<dbReference type="InterPro" id="IPR036651">
    <property type="entry name" value="Gln_synt_N_sf"/>
</dbReference>
<evidence type="ECO:0000256" key="3">
    <source>
        <dbReference type="ARBA" id="ARBA00022741"/>
    </source>
</evidence>
<evidence type="ECO:0000256" key="4">
    <source>
        <dbReference type="ARBA" id="ARBA00022840"/>
    </source>
</evidence>
<organism evidence="9 10">
    <name type="scientific">Candidatus Roizmanbacteria bacterium RIFCSPLOWO2_01_FULL_41_22</name>
    <dbReference type="NCBI Taxonomy" id="1802067"/>
    <lineage>
        <taxon>Bacteria</taxon>
        <taxon>Candidatus Roizmaniibacteriota</taxon>
    </lineage>
</organism>
<dbReference type="InterPro" id="IPR008146">
    <property type="entry name" value="Gln_synth_cat_dom"/>
</dbReference>
<evidence type="ECO:0000313" key="10">
    <source>
        <dbReference type="Proteomes" id="UP000176480"/>
    </source>
</evidence>
<reference evidence="9 10" key="1">
    <citation type="journal article" date="2016" name="Nat. Commun.">
        <title>Thousands of microbial genomes shed light on interconnected biogeochemical processes in an aquifer system.</title>
        <authorList>
            <person name="Anantharaman K."/>
            <person name="Brown C.T."/>
            <person name="Hug L.A."/>
            <person name="Sharon I."/>
            <person name="Castelle C.J."/>
            <person name="Probst A.J."/>
            <person name="Thomas B.C."/>
            <person name="Singh A."/>
            <person name="Wilkins M.J."/>
            <person name="Karaoz U."/>
            <person name="Brodie E.L."/>
            <person name="Williams K.H."/>
            <person name="Hubbard S.S."/>
            <person name="Banfield J.F."/>
        </authorList>
    </citation>
    <scope>NUCLEOTIDE SEQUENCE [LARGE SCALE GENOMIC DNA]</scope>
</reference>
<keyword evidence="5" id="KW-0460">Magnesium</keyword>
<gene>
    <name evidence="9" type="ORF">A2966_01470</name>
</gene>
<dbReference type="PANTHER" id="PTHR43785">
    <property type="entry name" value="GAMMA-GLUTAMYLPUTRESCINE SYNTHETASE"/>
    <property type="match status" value="1"/>
</dbReference>